<gene>
    <name evidence="2" type="ORF">A3G00_01170</name>
</gene>
<dbReference type="Proteomes" id="UP000178347">
    <property type="component" value="Unassembled WGS sequence"/>
</dbReference>
<dbReference type="STRING" id="1798692.A3G00_01170"/>
<protein>
    <submittedName>
        <fullName evidence="2">Uncharacterized protein</fullName>
    </submittedName>
</protein>
<proteinExistence type="predicted"/>
<evidence type="ECO:0000313" key="3">
    <source>
        <dbReference type="Proteomes" id="UP000178347"/>
    </source>
</evidence>
<sequence length="191" mass="22056">MTRLTLIQKILLTLGIIMAVLLSILAGIVYPVSQKIYRLQKEINRVEAELEKRYENSQKFKRTAREISEITKNTNQLAQTMIAAGGELDMITRLENLAEKNHITQNLEVIFKEIKDDKPRASLTHFYLLNFSNQGDFADHLRYLAELEKLPFYLIVDNIKWEKGKEDKAKKSPITLNFSGIIYVDPTSVKK</sequence>
<feature type="transmembrane region" description="Helical" evidence="1">
    <location>
        <begin position="6"/>
        <end position="32"/>
    </location>
</feature>
<dbReference type="EMBL" id="MFQN01000009">
    <property type="protein sequence ID" value="OGH75496.1"/>
    <property type="molecule type" value="Genomic_DNA"/>
</dbReference>
<evidence type="ECO:0000313" key="2">
    <source>
        <dbReference type="EMBL" id="OGH75496.1"/>
    </source>
</evidence>
<accession>A0A1F6MUX5</accession>
<name>A0A1F6MUX5_9BACT</name>
<evidence type="ECO:0000256" key="1">
    <source>
        <dbReference type="SAM" id="Phobius"/>
    </source>
</evidence>
<comment type="caution">
    <text evidence="2">The sequence shown here is derived from an EMBL/GenBank/DDBJ whole genome shotgun (WGS) entry which is preliminary data.</text>
</comment>
<reference evidence="2 3" key="1">
    <citation type="journal article" date="2016" name="Nat. Commun.">
        <title>Thousands of microbial genomes shed light on interconnected biogeochemical processes in an aquifer system.</title>
        <authorList>
            <person name="Anantharaman K."/>
            <person name="Brown C.T."/>
            <person name="Hug L.A."/>
            <person name="Sharon I."/>
            <person name="Castelle C.J."/>
            <person name="Probst A.J."/>
            <person name="Thomas B.C."/>
            <person name="Singh A."/>
            <person name="Wilkins M.J."/>
            <person name="Karaoz U."/>
            <person name="Brodie E.L."/>
            <person name="Williams K.H."/>
            <person name="Hubbard S.S."/>
            <person name="Banfield J.F."/>
        </authorList>
    </citation>
    <scope>NUCLEOTIDE SEQUENCE [LARGE SCALE GENOMIC DNA]</scope>
</reference>
<keyword evidence="1" id="KW-0472">Membrane</keyword>
<keyword evidence="1" id="KW-1133">Transmembrane helix</keyword>
<organism evidence="2 3">
    <name type="scientific">Candidatus Magasanikbacteria bacterium RIFCSPLOWO2_12_FULL_43_12</name>
    <dbReference type="NCBI Taxonomy" id="1798692"/>
    <lineage>
        <taxon>Bacteria</taxon>
        <taxon>Candidatus Magasanikiibacteriota</taxon>
    </lineage>
</organism>
<dbReference type="AlphaFoldDB" id="A0A1F6MUX5"/>
<keyword evidence="1" id="KW-0812">Transmembrane</keyword>